<evidence type="ECO:0000256" key="4">
    <source>
        <dbReference type="ARBA" id="ARBA00022630"/>
    </source>
</evidence>
<dbReference type="InterPro" id="IPR006089">
    <property type="entry name" value="Acyl-CoA_DH_CS"/>
</dbReference>
<comment type="caution">
    <text evidence="10">The sequence shown here is derived from an EMBL/GenBank/DDBJ whole genome shotgun (WGS) entry which is preliminary data.</text>
</comment>
<keyword evidence="8" id="KW-0408">Iron</keyword>
<evidence type="ECO:0000256" key="2">
    <source>
        <dbReference type="ARBA" id="ARBA00009347"/>
    </source>
</evidence>
<dbReference type="Gene3D" id="1.10.540.10">
    <property type="entry name" value="Acyl-CoA dehydrogenase/oxidase, N-terminal domain"/>
    <property type="match status" value="1"/>
</dbReference>
<dbReference type="InterPro" id="IPR009075">
    <property type="entry name" value="AcylCo_DH/oxidase_C"/>
</dbReference>
<dbReference type="Gene3D" id="2.40.110.10">
    <property type="entry name" value="Butyryl-CoA Dehydrogenase, subunit A, domain 2"/>
    <property type="match status" value="1"/>
</dbReference>
<dbReference type="EMBL" id="JBANRG010000029">
    <property type="protein sequence ID" value="KAK7452093.1"/>
    <property type="molecule type" value="Genomic_DNA"/>
</dbReference>
<dbReference type="InterPro" id="IPR046373">
    <property type="entry name" value="Acyl-CoA_Oxase/DH_mid-dom_sf"/>
</dbReference>
<evidence type="ECO:0000256" key="7">
    <source>
        <dbReference type="ARBA" id="ARBA00023002"/>
    </source>
</evidence>
<keyword evidence="7" id="KW-0560">Oxidoreductase</keyword>
<dbReference type="InterPro" id="IPR037069">
    <property type="entry name" value="AcylCoA_DH/ox_N_sf"/>
</dbReference>
<evidence type="ECO:0000259" key="9">
    <source>
        <dbReference type="PROSITE" id="PS50255"/>
    </source>
</evidence>
<protein>
    <recommendedName>
        <fullName evidence="9">Cytochrome b5 heme-binding domain-containing protein</fullName>
    </recommendedName>
</protein>
<dbReference type="InterPro" id="IPR036400">
    <property type="entry name" value="Cyt_B5-like_heme/steroid_sf"/>
</dbReference>
<evidence type="ECO:0000256" key="3">
    <source>
        <dbReference type="ARBA" id="ARBA00022617"/>
    </source>
</evidence>
<keyword evidence="5" id="KW-0479">Metal-binding</keyword>
<dbReference type="InterPro" id="IPR036250">
    <property type="entry name" value="AcylCo_DH-like_C"/>
</dbReference>
<keyword evidence="3" id="KW-0349">Heme</keyword>
<dbReference type="InterPro" id="IPR009100">
    <property type="entry name" value="AcylCoA_DH/oxidase_NM_dom_sf"/>
</dbReference>
<evidence type="ECO:0000256" key="1">
    <source>
        <dbReference type="ARBA" id="ARBA00001974"/>
    </source>
</evidence>
<keyword evidence="4" id="KW-0285">Flavoprotein</keyword>
<comment type="cofactor">
    <cofactor evidence="1">
        <name>FAD</name>
        <dbReference type="ChEBI" id="CHEBI:57692"/>
    </cofactor>
</comment>
<evidence type="ECO:0000256" key="8">
    <source>
        <dbReference type="ARBA" id="ARBA00023004"/>
    </source>
</evidence>
<dbReference type="PROSITE" id="PS00072">
    <property type="entry name" value="ACYL_COA_DH_1"/>
    <property type="match status" value="1"/>
</dbReference>
<dbReference type="PANTHER" id="PTHR48083:SF28">
    <property type="entry name" value="ACYL-COA DEHYDROGENASE FAMILY PROTEIN (AFU_ORTHOLOGUE AFUA_6G10880)-RELATED"/>
    <property type="match status" value="1"/>
</dbReference>
<dbReference type="PROSITE" id="PS50255">
    <property type="entry name" value="CYTOCHROME_B5_2"/>
    <property type="match status" value="1"/>
</dbReference>
<comment type="similarity">
    <text evidence="2">Belongs to the acyl-CoA dehydrogenase family.</text>
</comment>
<dbReference type="SUPFAM" id="SSF56645">
    <property type="entry name" value="Acyl-CoA dehydrogenase NM domain-like"/>
    <property type="match status" value="1"/>
</dbReference>
<dbReference type="SUPFAM" id="SSF55856">
    <property type="entry name" value="Cytochrome b5-like heme/steroid binding domain"/>
    <property type="match status" value="1"/>
</dbReference>
<dbReference type="Gene3D" id="1.20.140.10">
    <property type="entry name" value="Butyryl-CoA Dehydrogenase, subunit A, domain 3"/>
    <property type="match status" value="1"/>
</dbReference>
<evidence type="ECO:0000313" key="10">
    <source>
        <dbReference type="EMBL" id="KAK7452093.1"/>
    </source>
</evidence>
<dbReference type="SUPFAM" id="SSF47203">
    <property type="entry name" value="Acyl-CoA dehydrogenase C-terminal domain-like"/>
    <property type="match status" value="1"/>
</dbReference>
<dbReference type="SMART" id="SM01117">
    <property type="entry name" value="Cyt-b5"/>
    <property type="match status" value="1"/>
</dbReference>
<accession>A0ABR1J6Z1</accession>
<dbReference type="InterPro" id="IPR001199">
    <property type="entry name" value="Cyt_B5-like_heme/steroid-bd"/>
</dbReference>
<dbReference type="PANTHER" id="PTHR48083">
    <property type="entry name" value="MEDIUM-CHAIN SPECIFIC ACYL-COA DEHYDROGENASE, MITOCHONDRIAL-RELATED"/>
    <property type="match status" value="1"/>
</dbReference>
<dbReference type="Pfam" id="PF02770">
    <property type="entry name" value="Acyl-CoA_dh_M"/>
    <property type="match status" value="1"/>
</dbReference>
<dbReference type="Pfam" id="PF00441">
    <property type="entry name" value="Acyl-CoA_dh_1"/>
    <property type="match status" value="1"/>
</dbReference>
<evidence type="ECO:0000256" key="6">
    <source>
        <dbReference type="ARBA" id="ARBA00022827"/>
    </source>
</evidence>
<dbReference type="InterPro" id="IPR050741">
    <property type="entry name" value="Acyl-CoA_dehydrogenase"/>
</dbReference>
<keyword evidence="6" id="KW-0274">FAD</keyword>
<dbReference type="InterPro" id="IPR006091">
    <property type="entry name" value="Acyl-CoA_Oxase/DH_mid-dom"/>
</dbReference>
<sequence>MKEYTLEEISLHNKRPDLWVIIDSDVYDLSRFIDLHPGGPTVLLDEEIAGKDATEAFFSLHLSEVLSLPQYARFKIGIVKGAVKEKVEVNAISRVPYAEPGWLAGQPSPYYKDYHLAFLKTFRSFIRTTVLPDARTNEDSGKPPSPHVLAELARLNVPAIRLGRGPHLKGRKLMDGVVNENQIDLFTELIMVQESSYIHSRGYSDGLGGGAVIALPPVINYASQTLKDEIVPEVLDGRKSIVLAITEAFAGSDIQGANTKGKGAGGKKGTAVTSGIRTTARRVPGGWLVTGTKKWITNGMWADWFVTASRVGPDTRSSQEGSPGPAEGEVIALVIPRCQGVSTKPIKTSYSSGSAGTAFIVFEEVFVPEGNRLRLGGNLKAKEVQGEGLRILLGNFNHERWVLVAETISAQRAIVEQCFKWSTLRTTFARPLASQPVIRAKLASMVARVESAQGWLETITYQMEEFGKRGDSKGLEGLAGTIALLKAHITRDAQATAADAAQIFGGRAFTRGLGTGGRGIGRDVEHFHRTLLIDAIGGGAEDILADLGIRQAMRRMPKGRKARL</sequence>
<reference evidence="10 11" key="1">
    <citation type="submission" date="2024-01" db="EMBL/GenBank/DDBJ databases">
        <title>A draft genome for the cacao thread blight pathogen Marasmiellus scandens.</title>
        <authorList>
            <person name="Baruah I.K."/>
            <person name="Leung J."/>
            <person name="Bukari Y."/>
            <person name="Amoako-Attah I."/>
            <person name="Meinhardt L.W."/>
            <person name="Bailey B.A."/>
            <person name="Cohen S.P."/>
        </authorList>
    </citation>
    <scope>NUCLEOTIDE SEQUENCE [LARGE SCALE GENOMIC DNA]</scope>
    <source>
        <strain evidence="10 11">GH-19</strain>
    </source>
</reference>
<feature type="domain" description="Cytochrome b5 heme-binding" evidence="9">
    <location>
        <begin position="1"/>
        <end position="80"/>
    </location>
</feature>
<dbReference type="Pfam" id="PF00173">
    <property type="entry name" value="Cyt-b5"/>
    <property type="match status" value="1"/>
</dbReference>
<dbReference type="PROSITE" id="PS00191">
    <property type="entry name" value="CYTOCHROME_B5_1"/>
    <property type="match status" value="1"/>
</dbReference>
<dbReference type="CDD" id="cd00567">
    <property type="entry name" value="ACAD"/>
    <property type="match status" value="1"/>
</dbReference>
<proteinExistence type="inferred from homology"/>
<evidence type="ECO:0000313" key="11">
    <source>
        <dbReference type="Proteomes" id="UP001498398"/>
    </source>
</evidence>
<gene>
    <name evidence="10" type="ORF">VKT23_012198</name>
</gene>
<dbReference type="Gene3D" id="3.10.120.10">
    <property type="entry name" value="Cytochrome b5-like heme/steroid binding domain"/>
    <property type="match status" value="1"/>
</dbReference>
<keyword evidence="11" id="KW-1185">Reference proteome</keyword>
<dbReference type="InterPro" id="IPR018506">
    <property type="entry name" value="Cyt_B5_heme-BS"/>
</dbReference>
<dbReference type="Proteomes" id="UP001498398">
    <property type="component" value="Unassembled WGS sequence"/>
</dbReference>
<name>A0ABR1J6Z1_9AGAR</name>
<organism evidence="10 11">
    <name type="scientific">Marasmiellus scandens</name>
    <dbReference type="NCBI Taxonomy" id="2682957"/>
    <lineage>
        <taxon>Eukaryota</taxon>
        <taxon>Fungi</taxon>
        <taxon>Dikarya</taxon>
        <taxon>Basidiomycota</taxon>
        <taxon>Agaricomycotina</taxon>
        <taxon>Agaricomycetes</taxon>
        <taxon>Agaricomycetidae</taxon>
        <taxon>Agaricales</taxon>
        <taxon>Marasmiineae</taxon>
        <taxon>Omphalotaceae</taxon>
        <taxon>Marasmiellus</taxon>
    </lineage>
</organism>
<evidence type="ECO:0000256" key="5">
    <source>
        <dbReference type="ARBA" id="ARBA00022723"/>
    </source>
</evidence>